<accession>A0A231USR0</accession>
<proteinExistence type="predicted"/>
<dbReference type="PANTHER" id="PTHR42681">
    <property type="entry name" value="MALONYL-COA-ACYL CARRIER PROTEIN TRANSACYLASE, MITOCHONDRIAL"/>
    <property type="match status" value="1"/>
</dbReference>
<dbReference type="Proteomes" id="UP000215405">
    <property type="component" value="Unassembled WGS sequence"/>
</dbReference>
<dbReference type="GO" id="GO:0004314">
    <property type="term" value="F:[acyl-carrier-protein] S-malonyltransferase activity"/>
    <property type="evidence" value="ECO:0007669"/>
    <property type="project" value="UniProtKB-EC"/>
</dbReference>
<protein>
    <recommendedName>
        <fullName evidence="1">[acyl-carrier-protein] S-malonyltransferase</fullName>
        <ecNumber evidence="1">2.3.1.39</ecNumber>
    </recommendedName>
</protein>
<dbReference type="AlphaFoldDB" id="A0A231USR0"/>
<dbReference type="EC" id="2.3.1.39" evidence="1"/>
<dbReference type="InterPro" id="IPR050858">
    <property type="entry name" value="Mal-CoA-ACP_Trans/PKS_FabD"/>
</dbReference>
<evidence type="ECO:0000313" key="6">
    <source>
        <dbReference type="EMBL" id="OXS98994.1"/>
    </source>
</evidence>
<keyword evidence="3" id="KW-0012">Acyltransferase</keyword>
<evidence type="ECO:0000256" key="3">
    <source>
        <dbReference type="ARBA" id="ARBA00023315"/>
    </source>
</evidence>
<evidence type="ECO:0000256" key="4">
    <source>
        <dbReference type="ARBA" id="ARBA00048462"/>
    </source>
</evidence>
<dbReference type="EMBL" id="NBYO01000003">
    <property type="protein sequence ID" value="OXS98994.1"/>
    <property type="molecule type" value="Genomic_DNA"/>
</dbReference>
<feature type="domain" description="Malonyl-CoA:ACP transacylase (MAT)" evidence="5">
    <location>
        <begin position="54"/>
        <end position="314"/>
    </location>
</feature>
<comment type="caution">
    <text evidence="6">The sequence shown here is derived from an EMBL/GenBank/DDBJ whole genome shotgun (WGS) entry which is preliminary data.</text>
</comment>
<dbReference type="InterPro" id="IPR016035">
    <property type="entry name" value="Acyl_Trfase/lysoPLipase"/>
</dbReference>
<evidence type="ECO:0000256" key="1">
    <source>
        <dbReference type="ARBA" id="ARBA00013258"/>
    </source>
</evidence>
<dbReference type="RefSeq" id="WP_094077786.1">
    <property type="nucleotide sequence ID" value="NZ_NBYO01000003.1"/>
</dbReference>
<gene>
    <name evidence="6" type="ORF">B7H23_12320</name>
</gene>
<keyword evidence="7" id="KW-1185">Reference proteome</keyword>
<dbReference type="GO" id="GO:0006633">
    <property type="term" value="P:fatty acid biosynthetic process"/>
    <property type="evidence" value="ECO:0007669"/>
    <property type="project" value="TreeGrafter"/>
</dbReference>
<evidence type="ECO:0000313" key="7">
    <source>
        <dbReference type="Proteomes" id="UP000215405"/>
    </source>
</evidence>
<organism evidence="6 7">
    <name type="scientific">Notoacmeibacter marinus</name>
    <dbReference type="NCBI Taxonomy" id="1876515"/>
    <lineage>
        <taxon>Bacteria</taxon>
        <taxon>Pseudomonadati</taxon>
        <taxon>Pseudomonadota</taxon>
        <taxon>Alphaproteobacteria</taxon>
        <taxon>Hyphomicrobiales</taxon>
        <taxon>Notoacmeibacteraceae</taxon>
        <taxon>Notoacmeibacter</taxon>
    </lineage>
</organism>
<evidence type="ECO:0000259" key="5">
    <source>
        <dbReference type="SMART" id="SM00827"/>
    </source>
</evidence>
<evidence type="ECO:0000256" key="2">
    <source>
        <dbReference type="ARBA" id="ARBA00022679"/>
    </source>
</evidence>
<name>A0A231USR0_9HYPH</name>
<dbReference type="Gene3D" id="3.40.366.10">
    <property type="entry name" value="Malonyl-Coenzyme A Acyl Carrier Protein, domain 2"/>
    <property type="match status" value="1"/>
</dbReference>
<dbReference type="PANTHER" id="PTHR42681:SF1">
    <property type="entry name" value="MALONYL-COA-ACYL CARRIER PROTEIN TRANSACYLASE, MITOCHONDRIAL"/>
    <property type="match status" value="1"/>
</dbReference>
<comment type="catalytic activity">
    <reaction evidence="4">
        <text>holo-[ACP] + malonyl-CoA = malonyl-[ACP] + CoA</text>
        <dbReference type="Rhea" id="RHEA:41792"/>
        <dbReference type="Rhea" id="RHEA-COMP:9623"/>
        <dbReference type="Rhea" id="RHEA-COMP:9685"/>
        <dbReference type="ChEBI" id="CHEBI:57287"/>
        <dbReference type="ChEBI" id="CHEBI:57384"/>
        <dbReference type="ChEBI" id="CHEBI:64479"/>
        <dbReference type="ChEBI" id="CHEBI:78449"/>
        <dbReference type="EC" id="2.3.1.39"/>
    </reaction>
</comment>
<reference evidence="7" key="1">
    <citation type="journal article" date="2017" name="Int. J. Syst. Evol. Microbiol.">
        <title>Notoacmeibacter marinus gen. nov., sp. nov., isolated from the gut of a limpet and proposal of Notoacmeibacteraceae fam. nov. in the order Rhizobiales of the class Alphaproteobacteria.</title>
        <authorList>
            <person name="Huang Z."/>
            <person name="Guo F."/>
            <person name="Lai Q."/>
        </authorList>
    </citation>
    <scope>NUCLEOTIDE SEQUENCE [LARGE SCALE GENOMIC DNA]</scope>
    <source>
        <strain evidence="7">XMTR2A4</strain>
    </source>
</reference>
<keyword evidence="2" id="KW-0808">Transferase</keyword>
<dbReference type="InterPro" id="IPR001227">
    <property type="entry name" value="Ac_transferase_dom_sf"/>
</dbReference>
<dbReference type="SMART" id="SM00827">
    <property type="entry name" value="PKS_AT"/>
    <property type="match status" value="1"/>
</dbReference>
<dbReference type="InterPro" id="IPR014043">
    <property type="entry name" value="Acyl_transferase_dom"/>
</dbReference>
<sequence length="348" mass="37500">MKKTAIVICPGRGTYNKAELGYLGRHFPDGALLDAFDAQRQTGEQKTLTDLDGAERFSVADHTRGDNASALIYAATLGDFLAIDRDDVEIVAVTGNSMGWYSALACGGALSPENGFRVANTMGTLMQQALIGGQIVYPFVDDDWQDQPARRAALLSKVGEIACRPDHRLGLSIDLGGMLVLAGNEAGLKAFESEVEPVQQRFPMRLGNHAAFHTTLQAPVAEKGRARLSPDLFHQPDLPLIDGRGAIWWPHATDTQALWDYTLGAQVTETYDFTRAIAIAAREFAPDLFIVTGPGTTLGGAVAQSLILAQWRGMATKADFQRQQTEAPLLAAMGMAEQRATISKGATR</sequence>
<dbReference type="SUPFAM" id="SSF52151">
    <property type="entry name" value="FabD/lysophospholipase-like"/>
    <property type="match status" value="1"/>
</dbReference>